<comment type="caution">
    <text evidence="18">Lacks conserved residue(s) required for the propagation of feature annotation.</text>
</comment>
<sequence>MKNEYRKIFKTSELRELDEYTIDNEPITSLNLMERAASLLTQKLLIFFSRGHIFNILAGSGNNAGDGYVVARLLNEKWLITKVFDLCPGKQLSLDCAVNRERFVRNGGVCIEVEKAEDFLPDENSVIIDAIFGAGLNRPVTGFLGDVIRKVNELPNTVVAIDIPSGLLGEDNRENDGAIVEADYTFTFQFPKLAFMFPENGKYVGEVEVLDIHLHPGILRERDSSYYFLTEEAVASRLLMPEKFSHKGTLGNTLLIAGTPAMPGAAVLAARGAIRSGTGLLTVHVPRFVKEMIHFAVPEALVEVDSSDYCFSGVNDLSRVQAVGIGPGLGTSDVTRYGMRRLLKAWRGKMVIDADALNLLAADAELLSMVPRGAVLTPHPKEFERLAGKSENDFDRLNKLSTFAGLHQLYVVLKGARTVIASPDGNCYFNMTGNPGMAKGGAGDVLTGIIAALLASGHEPLDAAVIGVYAHGKAGDLAAAEFGMRGVRAGDIADKLGLVWKTLETYNIAK</sequence>
<feature type="binding site" evidence="18">
    <location>
        <begin position="133"/>
        <end position="139"/>
    </location>
    <ligand>
        <name>(6S)-NADPHX</name>
        <dbReference type="ChEBI" id="CHEBI:64076"/>
    </ligand>
</feature>
<evidence type="ECO:0000256" key="15">
    <source>
        <dbReference type="ARBA" id="ARBA00048238"/>
    </source>
</evidence>
<evidence type="ECO:0000313" key="22">
    <source>
        <dbReference type="EMBL" id="MBC5621022.1"/>
    </source>
</evidence>
<dbReference type="PROSITE" id="PS01050">
    <property type="entry name" value="YJEF_C_2"/>
    <property type="match status" value="1"/>
</dbReference>
<keyword evidence="6 17" id="KW-0547">Nucleotide-binding</keyword>
<evidence type="ECO:0000256" key="18">
    <source>
        <dbReference type="HAMAP-Rule" id="MF_01966"/>
    </source>
</evidence>
<evidence type="ECO:0000256" key="10">
    <source>
        <dbReference type="ARBA" id="ARBA00023027"/>
    </source>
</evidence>
<dbReference type="RefSeq" id="WP_186975654.1">
    <property type="nucleotide sequence ID" value="NZ_JACOOH010000003.1"/>
</dbReference>
<dbReference type="Gene3D" id="3.40.1190.20">
    <property type="match status" value="1"/>
</dbReference>
<evidence type="ECO:0000259" key="20">
    <source>
        <dbReference type="PROSITE" id="PS51383"/>
    </source>
</evidence>
<reference evidence="22 23" key="1">
    <citation type="submission" date="2020-08" db="EMBL/GenBank/DDBJ databases">
        <title>Genome public.</title>
        <authorList>
            <person name="Liu C."/>
            <person name="Sun Q."/>
        </authorList>
    </citation>
    <scope>NUCLEOTIDE SEQUENCE [LARGE SCALE GENOMIC DNA]</scope>
    <source>
        <strain evidence="22 23">NSJ-56</strain>
    </source>
</reference>
<evidence type="ECO:0000256" key="19">
    <source>
        <dbReference type="PIRNR" id="PIRNR017184"/>
    </source>
</evidence>
<comment type="similarity">
    <text evidence="3 19">In the N-terminal section; belongs to the NnrE/AIBP family.</text>
</comment>
<dbReference type="InterPro" id="IPR017953">
    <property type="entry name" value="Carbohydrate_kinase_pred_CS"/>
</dbReference>
<evidence type="ECO:0000256" key="3">
    <source>
        <dbReference type="ARBA" id="ARBA00006001"/>
    </source>
</evidence>
<proteinExistence type="inferred from homology"/>
<dbReference type="Gene3D" id="3.40.50.10260">
    <property type="entry name" value="YjeF N-terminal domain"/>
    <property type="match status" value="1"/>
</dbReference>
<dbReference type="PANTHER" id="PTHR12592">
    <property type="entry name" value="ATP-DEPENDENT (S)-NAD(P)H-HYDRATE DEHYDRATASE FAMILY MEMBER"/>
    <property type="match status" value="1"/>
</dbReference>
<dbReference type="EC" id="5.1.99.6" evidence="19"/>
<dbReference type="Pfam" id="PF01256">
    <property type="entry name" value="Carb_kinase"/>
    <property type="match status" value="1"/>
</dbReference>
<dbReference type="SUPFAM" id="SSF64153">
    <property type="entry name" value="YjeF N-terminal domain-like"/>
    <property type="match status" value="1"/>
</dbReference>
<comment type="cofactor">
    <cofactor evidence="17">
        <name>Mg(2+)</name>
        <dbReference type="ChEBI" id="CHEBI:18420"/>
    </cofactor>
</comment>
<feature type="binding site" evidence="17">
    <location>
        <position position="443"/>
    </location>
    <ligand>
        <name>AMP</name>
        <dbReference type="ChEBI" id="CHEBI:456215"/>
    </ligand>
</feature>
<dbReference type="Proteomes" id="UP000646484">
    <property type="component" value="Unassembled WGS sequence"/>
</dbReference>
<protein>
    <recommendedName>
        <fullName evidence="19">Bifunctional NAD(P)H-hydrate repair enzyme</fullName>
    </recommendedName>
    <alternativeName>
        <fullName evidence="19">Nicotinamide nucleotide repair protein</fullName>
    </alternativeName>
    <domain>
        <recommendedName>
            <fullName evidence="19">ADP-dependent (S)-NAD(P)H-hydrate dehydratase</fullName>
            <ecNumber evidence="19">4.2.1.136</ecNumber>
        </recommendedName>
        <alternativeName>
            <fullName evidence="19">ADP-dependent NAD(P)HX dehydratase</fullName>
        </alternativeName>
    </domain>
    <domain>
        <recommendedName>
            <fullName evidence="19">NAD(P)H-hydrate epimerase</fullName>
            <ecNumber evidence="19">5.1.99.6</ecNumber>
        </recommendedName>
    </domain>
</protein>
<evidence type="ECO:0000256" key="7">
    <source>
        <dbReference type="ARBA" id="ARBA00022840"/>
    </source>
</evidence>
<comment type="cofactor">
    <cofactor evidence="18 19">
        <name>K(+)</name>
        <dbReference type="ChEBI" id="CHEBI:29103"/>
    </cofactor>
    <text evidence="18 19">Binds 1 potassium ion per subunit.</text>
</comment>
<dbReference type="CDD" id="cd01171">
    <property type="entry name" value="YXKO-related"/>
    <property type="match status" value="1"/>
</dbReference>
<keyword evidence="11 18" id="KW-0413">Isomerase</keyword>
<dbReference type="HAMAP" id="MF_01965">
    <property type="entry name" value="NADHX_dehydratase"/>
    <property type="match status" value="1"/>
</dbReference>
<dbReference type="InterPro" id="IPR030677">
    <property type="entry name" value="Nnr"/>
</dbReference>
<feature type="binding site" evidence="18">
    <location>
        <position position="165"/>
    </location>
    <ligand>
        <name>K(+)</name>
        <dbReference type="ChEBI" id="CHEBI:29103"/>
    </ligand>
</feature>
<dbReference type="NCBIfam" id="TIGR00196">
    <property type="entry name" value="yjeF_cterm"/>
    <property type="match status" value="1"/>
</dbReference>
<evidence type="ECO:0000313" key="23">
    <source>
        <dbReference type="Proteomes" id="UP000646484"/>
    </source>
</evidence>
<evidence type="ECO:0000256" key="12">
    <source>
        <dbReference type="ARBA" id="ARBA00023239"/>
    </source>
</evidence>
<gene>
    <name evidence="18" type="primary">nnrE</name>
    <name evidence="17" type="synonym">nnrD</name>
    <name evidence="22" type="ORF">H8S64_07920</name>
</gene>
<feature type="binding site" evidence="17">
    <location>
        <position position="265"/>
    </location>
    <ligand>
        <name>(6S)-NADPHX</name>
        <dbReference type="ChEBI" id="CHEBI:64076"/>
    </ligand>
</feature>
<feature type="binding site" evidence="18">
    <location>
        <position position="129"/>
    </location>
    <ligand>
        <name>K(+)</name>
        <dbReference type="ChEBI" id="CHEBI:29103"/>
    </ligand>
</feature>
<accession>A0ABR7CZC2</accession>
<feature type="binding site" evidence="18">
    <location>
        <position position="63"/>
    </location>
    <ligand>
        <name>K(+)</name>
        <dbReference type="ChEBI" id="CHEBI:29103"/>
    </ligand>
</feature>
<feature type="domain" description="YjeF N-terminal" evidence="21">
    <location>
        <begin position="14"/>
        <end position="220"/>
    </location>
</feature>
<dbReference type="PROSITE" id="PS51383">
    <property type="entry name" value="YJEF_C_3"/>
    <property type="match status" value="1"/>
</dbReference>
<keyword evidence="12 17" id="KW-0456">Lyase</keyword>
<comment type="similarity">
    <text evidence="18">Belongs to the NnrE/AIBP family.</text>
</comment>
<evidence type="ECO:0000256" key="5">
    <source>
        <dbReference type="ARBA" id="ARBA00022723"/>
    </source>
</evidence>
<dbReference type="SUPFAM" id="SSF53613">
    <property type="entry name" value="Ribokinase-like"/>
    <property type="match status" value="1"/>
</dbReference>
<dbReference type="InterPro" id="IPR000631">
    <property type="entry name" value="CARKD"/>
</dbReference>
<evidence type="ECO:0000256" key="9">
    <source>
        <dbReference type="ARBA" id="ARBA00022958"/>
    </source>
</evidence>
<keyword evidence="23" id="KW-1185">Reference proteome</keyword>
<comment type="function">
    <text evidence="17">Catalyzes the dehydration of the S-form of NAD(P)HX at the expense of ADP, which is converted to AMP. Together with NAD(P)HX epimerase, which catalyzes the epimerization of the S- and R-forms, the enzyme allows the repair of both epimers of NAD(P)HX, a damaged form of NAD(P)H that is a result of enzymatic or heat-dependent hydration.</text>
</comment>
<dbReference type="PROSITE" id="PS51385">
    <property type="entry name" value="YJEF_N"/>
    <property type="match status" value="1"/>
</dbReference>
<evidence type="ECO:0000259" key="21">
    <source>
        <dbReference type="PROSITE" id="PS51385"/>
    </source>
</evidence>
<dbReference type="PIRSF" id="PIRSF017184">
    <property type="entry name" value="Nnr"/>
    <property type="match status" value="1"/>
</dbReference>
<comment type="catalytic activity">
    <reaction evidence="15 17 19">
        <text>(6S)-NADHX + ADP = AMP + phosphate + NADH + H(+)</text>
        <dbReference type="Rhea" id="RHEA:32223"/>
        <dbReference type="ChEBI" id="CHEBI:15378"/>
        <dbReference type="ChEBI" id="CHEBI:43474"/>
        <dbReference type="ChEBI" id="CHEBI:57945"/>
        <dbReference type="ChEBI" id="CHEBI:64074"/>
        <dbReference type="ChEBI" id="CHEBI:456215"/>
        <dbReference type="ChEBI" id="CHEBI:456216"/>
        <dbReference type="EC" id="4.2.1.136"/>
    </reaction>
</comment>
<feature type="binding site" evidence="18">
    <location>
        <position position="162"/>
    </location>
    <ligand>
        <name>(6S)-NADPHX</name>
        <dbReference type="ChEBI" id="CHEBI:64076"/>
    </ligand>
</feature>
<keyword evidence="5 18" id="KW-0479">Metal-binding</keyword>
<dbReference type="InterPro" id="IPR004443">
    <property type="entry name" value="YjeF_N_dom"/>
</dbReference>
<dbReference type="EC" id="4.2.1.136" evidence="19"/>
<keyword evidence="9 18" id="KW-0630">Potassium</keyword>
<keyword evidence="10 17" id="KW-0520">NAD</keyword>
<dbReference type="NCBIfam" id="TIGR00197">
    <property type="entry name" value="yjeF_nterm"/>
    <property type="match status" value="1"/>
</dbReference>
<feature type="binding site" evidence="17">
    <location>
        <position position="444"/>
    </location>
    <ligand>
        <name>(6S)-NADPHX</name>
        <dbReference type="ChEBI" id="CHEBI:64076"/>
    </ligand>
</feature>
<feature type="binding site" evidence="17">
    <location>
        <position position="328"/>
    </location>
    <ligand>
        <name>(6S)-NADPHX</name>
        <dbReference type="ChEBI" id="CHEBI:64076"/>
    </ligand>
</feature>
<feature type="binding site" evidence="17">
    <location>
        <begin position="414"/>
        <end position="418"/>
    </location>
    <ligand>
        <name>AMP</name>
        <dbReference type="ChEBI" id="CHEBI:456215"/>
    </ligand>
</feature>
<evidence type="ECO:0000256" key="8">
    <source>
        <dbReference type="ARBA" id="ARBA00022857"/>
    </source>
</evidence>
<evidence type="ECO:0000256" key="13">
    <source>
        <dbReference type="ARBA" id="ARBA00023268"/>
    </source>
</evidence>
<comment type="similarity">
    <text evidence="17">Belongs to the NnrD/CARKD family.</text>
</comment>
<comment type="similarity">
    <text evidence="4 19">In the C-terminal section; belongs to the NnrD/CARKD family.</text>
</comment>
<comment type="subunit">
    <text evidence="17">Homotetramer.</text>
</comment>
<evidence type="ECO:0000256" key="14">
    <source>
        <dbReference type="ARBA" id="ARBA00025153"/>
    </source>
</evidence>
<feature type="domain" description="YjeF C-terminal" evidence="20">
    <location>
        <begin position="230"/>
        <end position="503"/>
    </location>
</feature>
<evidence type="ECO:0000256" key="4">
    <source>
        <dbReference type="ARBA" id="ARBA00009524"/>
    </source>
</evidence>
<evidence type="ECO:0000256" key="11">
    <source>
        <dbReference type="ARBA" id="ARBA00023235"/>
    </source>
</evidence>
<dbReference type="Pfam" id="PF03853">
    <property type="entry name" value="YjeF_N"/>
    <property type="match status" value="1"/>
</dbReference>
<evidence type="ECO:0000256" key="17">
    <source>
        <dbReference type="HAMAP-Rule" id="MF_01965"/>
    </source>
</evidence>
<dbReference type="PANTHER" id="PTHR12592:SF0">
    <property type="entry name" value="ATP-DEPENDENT (S)-NAD(P)H-HYDRATE DEHYDRATASE"/>
    <property type="match status" value="1"/>
</dbReference>
<evidence type="ECO:0000256" key="6">
    <source>
        <dbReference type="ARBA" id="ARBA00022741"/>
    </source>
</evidence>
<name>A0ABR7CZC2_9BACT</name>
<keyword evidence="7 17" id="KW-0067">ATP-binding</keyword>
<comment type="catalytic activity">
    <reaction evidence="16 17 19">
        <text>(6S)-NADPHX + ADP = AMP + phosphate + NADPH + H(+)</text>
        <dbReference type="Rhea" id="RHEA:32235"/>
        <dbReference type="ChEBI" id="CHEBI:15378"/>
        <dbReference type="ChEBI" id="CHEBI:43474"/>
        <dbReference type="ChEBI" id="CHEBI:57783"/>
        <dbReference type="ChEBI" id="CHEBI:64076"/>
        <dbReference type="ChEBI" id="CHEBI:456215"/>
        <dbReference type="ChEBI" id="CHEBI:456216"/>
        <dbReference type="EC" id="4.2.1.136"/>
    </reaction>
</comment>
<dbReference type="InterPro" id="IPR029056">
    <property type="entry name" value="Ribokinase-like"/>
</dbReference>
<comment type="catalytic activity">
    <reaction evidence="2 18 19">
        <text>(6R)-NADPHX = (6S)-NADPHX</text>
        <dbReference type="Rhea" id="RHEA:32227"/>
        <dbReference type="ChEBI" id="CHEBI:64076"/>
        <dbReference type="ChEBI" id="CHEBI:64077"/>
        <dbReference type="EC" id="5.1.99.6"/>
    </reaction>
</comment>
<comment type="catalytic activity">
    <reaction evidence="1 18 19">
        <text>(6R)-NADHX = (6S)-NADHX</text>
        <dbReference type="Rhea" id="RHEA:32215"/>
        <dbReference type="ChEBI" id="CHEBI:64074"/>
        <dbReference type="ChEBI" id="CHEBI:64075"/>
        <dbReference type="EC" id="5.1.99.6"/>
    </reaction>
</comment>
<dbReference type="EMBL" id="JACOOH010000003">
    <property type="protein sequence ID" value="MBC5621022.1"/>
    <property type="molecule type" value="Genomic_DNA"/>
</dbReference>
<keyword evidence="13" id="KW-0511">Multifunctional enzyme</keyword>
<comment type="function">
    <text evidence="14 19">Bifunctional enzyme that catalyzes the epimerization of the S- and R-forms of NAD(P)HX and the dehydration of the S-form of NAD(P)HX at the expense of ADP, which is converted to AMP. This allows the repair of both epimers of NAD(P)HX, a damaged form of NAD(P)H that is a result of enzymatic or heat-dependent hydration.</text>
</comment>
<keyword evidence="8 17" id="KW-0521">NADP</keyword>
<evidence type="ECO:0000256" key="16">
    <source>
        <dbReference type="ARBA" id="ARBA00049209"/>
    </source>
</evidence>
<evidence type="ECO:0000256" key="1">
    <source>
        <dbReference type="ARBA" id="ARBA00000013"/>
    </source>
</evidence>
<evidence type="ECO:0000256" key="2">
    <source>
        <dbReference type="ARBA" id="ARBA00000909"/>
    </source>
</evidence>
<dbReference type="InterPro" id="IPR036652">
    <property type="entry name" value="YjeF_N_dom_sf"/>
</dbReference>
<dbReference type="HAMAP" id="MF_01966">
    <property type="entry name" value="NADHX_epimerase"/>
    <property type="match status" value="1"/>
</dbReference>
<feature type="binding site" evidence="17">
    <location>
        <position position="379"/>
    </location>
    <ligand>
        <name>(6S)-NADPHX</name>
        <dbReference type="ChEBI" id="CHEBI:64076"/>
    </ligand>
</feature>
<comment type="function">
    <text evidence="18">Catalyzes the epimerization of the S- and R-forms of NAD(P)HX, a damaged form of NAD(P)H that is a result of enzymatic or heat-dependent hydration. This is a prerequisite for the S-specific NAD(P)H-hydrate dehydratase to allow the repair of both epimers of NAD(P)HX.</text>
</comment>
<comment type="caution">
    <text evidence="22">The sequence shown here is derived from an EMBL/GenBank/DDBJ whole genome shotgun (WGS) entry which is preliminary data.</text>
</comment>
<organism evidence="22 23">
    <name type="scientific">Butyricimonas hominis</name>
    <dbReference type="NCBI Taxonomy" id="2763032"/>
    <lineage>
        <taxon>Bacteria</taxon>
        <taxon>Pseudomonadati</taxon>
        <taxon>Bacteroidota</taxon>
        <taxon>Bacteroidia</taxon>
        <taxon>Bacteroidales</taxon>
        <taxon>Odoribacteraceae</taxon>
        <taxon>Butyricimonas</taxon>
    </lineage>
</organism>